<feature type="compositionally biased region" description="Polar residues" evidence="1">
    <location>
        <begin position="56"/>
        <end position="80"/>
    </location>
</feature>
<sequence>MLYTGNSLIETNATPKRLYTNTTPTMLYTHTMPKMLYTNAIHLRLYNNRKSEMSQKDITSTSLIFSGSPKSSNSDASPAK</sequence>
<protein>
    <submittedName>
        <fullName evidence="2">Uncharacterized protein</fullName>
    </submittedName>
</protein>
<name>A0A0L8G4A1_OCTBM</name>
<dbReference type="AlphaFoldDB" id="A0A0L8G4A1"/>
<evidence type="ECO:0000256" key="1">
    <source>
        <dbReference type="SAM" id="MobiDB-lite"/>
    </source>
</evidence>
<dbReference type="EMBL" id="KQ423941">
    <property type="protein sequence ID" value="KOF71866.1"/>
    <property type="molecule type" value="Genomic_DNA"/>
</dbReference>
<feature type="region of interest" description="Disordered" evidence="1">
    <location>
        <begin position="52"/>
        <end position="80"/>
    </location>
</feature>
<proteinExistence type="predicted"/>
<evidence type="ECO:0000313" key="2">
    <source>
        <dbReference type="EMBL" id="KOF71866.1"/>
    </source>
</evidence>
<gene>
    <name evidence="2" type="ORF">OCBIM_22000365mg</name>
</gene>
<reference evidence="2" key="1">
    <citation type="submission" date="2015-07" db="EMBL/GenBank/DDBJ databases">
        <title>MeaNS - Measles Nucleotide Surveillance Program.</title>
        <authorList>
            <person name="Tran T."/>
            <person name="Druce J."/>
        </authorList>
    </citation>
    <scope>NUCLEOTIDE SEQUENCE</scope>
    <source>
        <strain evidence="2">UCB-OBI-ISO-001</strain>
        <tissue evidence="2">Gonad</tissue>
    </source>
</reference>
<accession>A0A0L8G4A1</accession>
<organism evidence="2">
    <name type="scientific">Octopus bimaculoides</name>
    <name type="common">California two-spotted octopus</name>
    <dbReference type="NCBI Taxonomy" id="37653"/>
    <lineage>
        <taxon>Eukaryota</taxon>
        <taxon>Metazoa</taxon>
        <taxon>Spiralia</taxon>
        <taxon>Lophotrochozoa</taxon>
        <taxon>Mollusca</taxon>
        <taxon>Cephalopoda</taxon>
        <taxon>Coleoidea</taxon>
        <taxon>Octopodiformes</taxon>
        <taxon>Octopoda</taxon>
        <taxon>Incirrata</taxon>
        <taxon>Octopodidae</taxon>
        <taxon>Octopus</taxon>
    </lineage>
</organism>